<organism evidence="1 2">
    <name type="scientific">Adineta steineri</name>
    <dbReference type="NCBI Taxonomy" id="433720"/>
    <lineage>
        <taxon>Eukaryota</taxon>
        <taxon>Metazoa</taxon>
        <taxon>Spiralia</taxon>
        <taxon>Gnathifera</taxon>
        <taxon>Rotifera</taxon>
        <taxon>Eurotatoria</taxon>
        <taxon>Bdelloidea</taxon>
        <taxon>Adinetida</taxon>
        <taxon>Adinetidae</taxon>
        <taxon>Adineta</taxon>
    </lineage>
</organism>
<reference evidence="1" key="1">
    <citation type="submission" date="2021-02" db="EMBL/GenBank/DDBJ databases">
        <authorList>
            <person name="Nowell W R."/>
        </authorList>
    </citation>
    <scope>NUCLEOTIDE SEQUENCE</scope>
</reference>
<protein>
    <recommendedName>
        <fullName evidence="3">F-box domain-containing protein</fullName>
    </recommendedName>
</protein>
<dbReference type="EMBL" id="CAJNOG010000565">
    <property type="protein sequence ID" value="CAF1298338.1"/>
    <property type="molecule type" value="Genomic_DNA"/>
</dbReference>
<dbReference type="InterPro" id="IPR032675">
    <property type="entry name" value="LRR_dom_sf"/>
</dbReference>
<proteinExistence type="predicted"/>
<name>A0A815D921_9BILA</name>
<gene>
    <name evidence="1" type="ORF">JYZ213_LOCUS32169</name>
</gene>
<comment type="caution">
    <text evidence="1">The sequence shown here is derived from an EMBL/GenBank/DDBJ whole genome shotgun (WGS) entry which is preliminary data.</text>
</comment>
<sequence>MSDEEQKNMLETSKQNNMSYTHIEDLSNEIFYEIFEFIDYYDLYNAFSNLNNRFQNLFNYPYLSLSTNIEHTSATEVEKYCTQFITPNKHRIVSLYFNDRLYINNSLSSYIIDSSFNRLQSLNFNRVQHKQFLSLLPTLMSLPHLSSIIVHFNDNIVNLTEIYRLIFQLPFLNKLELLAKGYSLTMSLPLNELEQHSHIKHLIINHACSLTELINLLSYTPLLVHLTCMELCKQDQYIEKITSLKIFKLTSITFHMCNVEFSNLEIFIQNIGKQLRVLCINTSQDIAYMNATRWEQLISKYIPNLRVLKFGYDEYHYQNIELASHHTLLNQFTSSFWINRGWFFQITVDIDYWPPIKVTYSISPNRPSWCHMYEETDNIKLTVDRLYFAASREYLVDKIFSFISTFHITHLTIDCEKFAYIKFIQLLSMLPNLNSLKIMSLSYFKLKCAVNQSCLMNNKIITLEFQSFIENIDLEKIQFFIDLCPNMKYLQVKCEHTFNIESILRYILLKNNTKFNFFCLWVPITNDIMIKQLQIMINHEKLLIQHYEIKRTTDKIYLQWNN</sequence>
<evidence type="ECO:0000313" key="1">
    <source>
        <dbReference type="EMBL" id="CAF1298338.1"/>
    </source>
</evidence>
<accession>A0A815D921</accession>
<dbReference type="Gene3D" id="3.80.10.10">
    <property type="entry name" value="Ribonuclease Inhibitor"/>
    <property type="match status" value="1"/>
</dbReference>
<evidence type="ECO:0000313" key="2">
    <source>
        <dbReference type="Proteomes" id="UP000663845"/>
    </source>
</evidence>
<dbReference type="AlphaFoldDB" id="A0A815D921"/>
<dbReference type="Proteomes" id="UP000663845">
    <property type="component" value="Unassembled WGS sequence"/>
</dbReference>
<evidence type="ECO:0008006" key="3">
    <source>
        <dbReference type="Google" id="ProtNLM"/>
    </source>
</evidence>